<dbReference type="SUPFAM" id="SSF54236">
    <property type="entry name" value="Ubiquitin-like"/>
    <property type="match status" value="1"/>
</dbReference>
<dbReference type="Gene3D" id="1.25.10.10">
    <property type="entry name" value="Leucine-rich Repeat Variant"/>
    <property type="match status" value="1"/>
</dbReference>
<keyword evidence="2" id="KW-1185">Reference proteome</keyword>
<accession>A0A2B4SGB9</accession>
<dbReference type="Gene3D" id="3.10.20.90">
    <property type="entry name" value="Phosphatidylinositol 3-kinase Catalytic Subunit, Chain A, domain 1"/>
    <property type="match status" value="1"/>
</dbReference>
<evidence type="ECO:0008006" key="3">
    <source>
        <dbReference type="Google" id="ProtNLM"/>
    </source>
</evidence>
<dbReference type="SUPFAM" id="SSF48371">
    <property type="entry name" value="ARM repeat"/>
    <property type="match status" value="1"/>
</dbReference>
<reference evidence="2" key="1">
    <citation type="journal article" date="2017" name="bioRxiv">
        <title>Comparative analysis of the genomes of Stylophora pistillata and Acropora digitifera provides evidence for extensive differences between species of corals.</title>
        <authorList>
            <person name="Voolstra C.R."/>
            <person name="Li Y."/>
            <person name="Liew Y.J."/>
            <person name="Baumgarten S."/>
            <person name="Zoccola D."/>
            <person name="Flot J.-F."/>
            <person name="Tambutte S."/>
            <person name="Allemand D."/>
            <person name="Aranda M."/>
        </authorList>
    </citation>
    <scope>NUCLEOTIDE SEQUENCE [LARGE SCALE GENOMIC DNA]</scope>
</reference>
<sequence length="583" mass="65997">MELFVEYSSEYQEETGKIKLSFPRSEGISIRNVKFAIQDAIQAPVCDQRLFYQDRLLTDDSLLLSRLYFREGDHFKLNFLSSVDISGMKSELNALKGAAKEIVDVLERQLPNDSRIENDFTGLLRFFYRLQVALEKLAAVFFHPWKCVKTVAHRHFFVQEGGFDALLEVFKFSRELFMNKDEIEEEDVLEQRKYNFNRVQLGLQQCCLDLLWVFSERAQDREFVLSKSVLPMLINALLLPHSYPVESFPTLHDGRLATLVLQVNEAAIGCVGGLVELDPDAQEVVSKMSQLIDKLVFMIDRRQSLHAGYSLFSSQVAANTLFYCTFNAKSAKSLVDCGALEKIIDITTNLLDEMHGDTPLRYYCCLFLARILSASTVRVDKDTRSIVDELINKFLERHIPSEISEWEESLSFEWVTMVPLVHLAFGIGKDWRKTTDQIIQENFNGQSHLDSHSNTNMATLDTSKIVGDSDTNLDVIISPLSGIRGSEMVCLSNQFTLPGSSATQKLGIFSLVHMLSIKDNQKLAVSQNLVPYLVCLSWQLNPEERGKLIASLANFHNISPPSLKIAAKSVLSLVNGFDTVFNL</sequence>
<dbReference type="InterPro" id="IPR016024">
    <property type="entry name" value="ARM-type_fold"/>
</dbReference>
<dbReference type="EMBL" id="LSMT01000098">
    <property type="protein sequence ID" value="PFX27638.1"/>
    <property type="molecule type" value="Genomic_DNA"/>
</dbReference>
<name>A0A2B4SGB9_STYPI</name>
<dbReference type="InterPro" id="IPR029071">
    <property type="entry name" value="Ubiquitin-like_domsf"/>
</dbReference>
<dbReference type="OrthoDB" id="5948924at2759"/>
<organism evidence="1 2">
    <name type="scientific">Stylophora pistillata</name>
    <name type="common">Smooth cauliflower coral</name>
    <dbReference type="NCBI Taxonomy" id="50429"/>
    <lineage>
        <taxon>Eukaryota</taxon>
        <taxon>Metazoa</taxon>
        <taxon>Cnidaria</taxon>
        <taxon>Anthozoa</taxon>
        <taxon>Hexacorallia</taxon>
        <taxon>Scleractinia</taxon>
        <taxon>Astrocoeniina</taxon>
        <taxon>Pocilloporidae</taxon>
        <taxon>Stylophora</taxon>
    </lineage>
</organism>
<evidence type="ECO:0000313" key="1">
    <source>
        <dbReference type="EMBL" id="PFX27638.1"/>
    </source>
</evidence>
<evidence type="ECO:0000313" key="2">
    <source>
        <dbReference type="Proteomes" id="UP000225706"/>
    </source>
</evidence>
<gene>
    <name evidence="1" type="ORF">AWC38_SpisGene7611</name>
</gene>
<dbReference type="InterPro" id="IPR011989">
    <property type="entry name" value="ARM-like"/>
</dbReference>
<comment type="caution">
    <text evidence="1">The sequence shown here is derived from an EMBL/GenBank/DDBJ whole genome shotgun (WGS) entry which is preliminary data.</text>
</comment>
<dbReference type="AlphaFoldDB" id="A0A2B4SGB9"/>
<dbReference type="Proteomes" id="UP000225706">
    <property type="component" value="Unassembled WGS sequence"/>
</dbReference>
<protein>
    <recommendedName>
        <fullName evidence="3">Ubiquitin-like domain-containing protein</fullName>
    </recommendedName>
</protein>
<proteinExistence type="predicted"/>